<reference evidence="1" key="2">
    <citation type="journal article" date="2015" name="Data Brief">
        <title>Shoot transcriptome of the giant reed, Arundo donax.</title>
        <authorList>
            <person name="Barrero R.A."/>
            <person name="Guerrero F.D."/>
            <person name="Moolhuijzen P."/>
            <person name="Goolsby J.A."/>
            <person name="Tidwell J."/>
            <person name="Bellgard S.E."/>
            <person name="Bellgard M.I."/>
        </authorList>
    </citation>
    <scope>NUCLEOTIDE SEQUENCE</scope>
    <source>
        <tissue evidence="1">Shoot tissue taken approximately 20 cm above the soil surface</tissue>
    </source>
</reference>
<evidence type="ECO:0000313" key="1">
    <source>
        <dbReference type="EMBL" id="JAE36506.1"/>
    </source>
</evidence>
<reference evidence="1" key="1">
    <citation type="submission" date="2014-09" db="EMBL/GenBank/DDBJ databases">
        <authorList>
            <person name="Magalhaes I.L.F."/>
            <person name="Oliveira U."/>
            <person name="Santos F.R."/>
            <person name="Vidigal T.H.D.A."/>
            <person name="Brescovit A.D."/>
            <person name="Santos A.J."/>
        </authorList>
    </citation>
    <scope>NUCLEOTIDE SEQUENCE</scope>
    <source>
        <tissue evidence="1">Shoot tissue taken approximately 20 cm above the soil surface</tissue>
    </source>
</reference>
<name>A0A0A9HNP7_ARUDO</name>
<organism evidence="1">
    <name type="scientific">Arundo donax</name>
    <name type="common">Giant reed</name>
    <name type="synonym">Donax arundinaceus</name>
    <dbReference type="NCBI Taxonomy" id="35708"/>
    <lineage>
        <taxon>Eukaryota</taxon>
        <taxon>Viridiplantae</taxon>
        <taxon>Streptophyta</taxon>
        <taxon>Embryophyta</taxon>
        <taxon>Tracheophyta</taxon>
        <taxon>Spermatophyta</taxon>
        <taxon>Magnoliopsida</taxon>
        <taxon>Liliopsida</taxon>
        <taxon>Poales</taxon>
        <taxon>Poaceae</taxon>
        <taxon>PACMAD clade</taxon>
        <taxon>Arundinoideae</taxon>
        <taxon>Arundineae</taxon>
        <taxon>Arundo</taxon>
    </lineage>
</organism>
<proteinExistence type="predicted"/>
<protein>
    <submittedName>
        <fullName evidence="1">Uncharacterized protein</fullName>
    </submittedName>
</protein>
<dbReference type="EMBL" id="GBRH01161390">
    <property type="protein sequence ID" value="JAE36506.1"/>
    <property type="molecule type" value="Transcribed_RNA"/>
</dbReference>
<dbReference type="AlphaFoldDB" id="A0A0A9HNP7"/>
<accession>A0A0A9HNP7</accession>
<sequence>MDISYNSCYFYQTDMETASDCHIHNKLR</sequence>